<dbReference type="OrthoDB" id="67540at2759"/>
<dbReference type="STRING" id="1348612.A0A397HLX5"/>
<dbReference type="GO" id="GO:0006886">
    <property type="term" value="P:intracellular protein transport"/>
    <property type="evidence" value="ECO:0007669"/>
    <property type="project" value="InterPro"/>
</dbReference>
<reference evidence="1 2" key="1">
    <citation type="submission" date="2018-08" db="EMBL/GenBank/DDBJ databases">
        <title>Genome and evolution of the arbuscular mycorrhizal fungus Diversispora epigaea (formerly Glomus versiforme) and its bacterial endosymbionts.</title>
        <authorList>
            <person name="Sun X."/>
            <person name="Fei Z."/>
            <person name="Harrison M."/>
        </authorList>
    </citation>
    <scope>NUCLEOTIDE SEQUENCE [LARGE SCALE GENOMIC DNA]</scope>
    <source>
        <strain evidence="1 2">IT104</strain>
    </source>
</reference>
<dbReference type="InterPro" id="IPR040096">
    <property type="entry name" value="Ric1"/>
</dbReference>
<dbReference type="GO" id="GO:0005829">
    <property type="term" value="C:cytosol"/>
    <property type="evidence" value="ECO:0007669"/>
    <property type="project" value="TreeGrafter"/>
</dbReference>
<protein>
    <submittedName>
        <fullName evidence="1">Uncharacterized protein</fullName>
    </submittedName>
</protein>
<evidence type="ECO:0000313" key="2">
    <source>
        <dbReference type="Proteomes" id="UP000266861"/>
    </source>
</evidence>
<dbReference type="GO" id="GO:0000139">
    <property type="term" value="C:Golgi membrane"/>
    <property type="evidence" value="ECO:0007669"/>
    <property type="project" value="TreeGrafter"/>
</dbReference>
<dbReference type="PANTHER" id="PTHR22746:SF10">
    <property type="entry name" value="GUANINE NUCLEOTIDE EXCHANGE FACTOR SUBUNIT RIC1"/>
    <property type="match status" value="1"/>
</dbReference>
<keyword evidence="2" id="KW-1185">Reference proteome</keyword>
<organism evidence="1 2">
    <name type="scientific">Diversispora epigaea</name>
    <dbReference type="NCBI Taxonomy" id="1348612"/>
    <lineage>
        <taxon>Eukaryota</taxon>
        <taxon>Fungi</taxon>
        <taxon>Fungi incertae sedis</taxon>
        <taxon>Mucoromycota</taxon>
        <taxon>Glomeromycotina</taxon>
        <taxon>Glomeromycetes</taxon>
        <taxon>Diversisporales</taxon>
        <taxon>Diversisporaceae</taxon>
        <taxon>Diversispora</taxon>
    </lineage>
</organism>
<dbReference type="EMBL" id="PQFF01000298">
    <property type="protein sequence ID" value="RHZ64129.1"/>
    <property type="molecule type" value="Genomic_DNA"/>
</dbReference>
<comment type="caution">
    <text evidence="1">The sequence shown here is derived from an EMBL/GenBank/DDBJ whole genome shotgun (WGS) entry which is preliminary data.</text>
</comment>
<dbReference type="AlphaFoldDB" id="A0A397HLX5"/>
<sequence length="425" mass="47665">MYWANGIAKVLEICSPDYRTFNSIIDENEIFVEDDDDETTSLVEGPENTLTTTFTTDTTTNTTNTTDTTNNTTITDNTTTTATNTFAILRLKRNKAGNLFVTLTKNSLQLWGIRPTALIAQVTRTKKSIEEYGENVDLFWKPDGSLIIVQTSQNCLFTYSVLPFDDKSYKYQFGQISHHYVTGAGEGNGIKTFLLKFRITIRIDAGMEAGIGTDEYLIVTTKAPPAIQCIPWHSEPTATKTNILARLEFIESNKASISHMVYDRRINLYGWITTDGKAYAVQFIEHRPSIEDDSKIPPLYWMGYCFHASGSEIEKSPEIKASCIAINAKFSLLAVGTQGISHMVYDRRINLYGWITTDGKAYAVQFIEHRPSIEDDSKIPPLYWMGYCFHASGSEIEKSPEIKASCIAINAKFSLLAGTYLCIFC</sequence>
<dbReference type="Proteomes" id="UP000266861">
    <property type="component" value="Unassembled WGS sequence"/>
</dbReference>
<dbReference type="GO" id="GO:0034066">
    <property type="term" value="C:Ric1-Rgp1 guanyl-nucleotide exchange factor complex"/>
    <property type="evidence" value="ECO:0007669"/>
    <property type="project" value="InterPro"/>
</dbReference>
<proteinExistence type="predicted"/>
<dbReference type="GO" id="GO:0042147">
    <property type="term" value="P:retrograde transport, endosome to Golgi"/>
    <property type="evidence" value="ECO:0007669"/>
    <property type="project" value="TreeGrafter"/>
</dbReference>
<name>A0A397HLX5_9GLOM</name>
<gene>
    <name evidence="1" type="ORF">Glove_326g53</name>
</gene>
<evidence type="ECO:0000313" key="1">
    <source>
        <dbReference type="EMBL" id="RHZ64129.1"/>
    </source>
</evidence>
<accession>A0A397HLX5</accession>
<dbReference type="PANTHER" id="PTHR22746">
    <property type="entry name" value="RAB6A-GEF COMPLEX PARTNER PROTEIN 1"/>
    <property type="match status" value="1"/>
</dbReference>